<dbReference type="Pfam" id="PF04679">
    <property type="entry name" value="DNA_ligase_A_C"/>
    <property type="match status" value="1"/>
</dbReference>
<dbReference type="PANTHER" id="PTHR45674:SF4">
    <property type="entry name" value="DNA LIGASE 1"/>
    <property type="match status" value="1"/>
</dbReference>
<comment type="similarity">
    <text evidence="1">Belongs to the ATP-dependent DNA ligase family.</text>
</comment>
<sequence length="329" mass="36436">MRPMLATPTPTPGVPPAGDGWVHEVKWDGVRAIAETRDGRLHLYNRTEGEITPAYPEIVAGAVGLPDGLILDGEIIAIDPIAGVPTLQGIAPRIHVRDEDRAARMAAERPATFMVFDLMRLDDHDLTRQPLTERRHLLEQLDLDRPAWQLSQTYDDPDVISAFTREAGLEGVMSKRLTSPYQPGARSVDWVKTPHRTELVAVIGGWVPETGDDRKLGSVWVGHATDEATFDEAPVLYPLGRVGSGLSHSERDMLLAVLRDIERDKAPFDPFPTGSELRRTRWVEPMICVQIRYLSISNSGLMRQPVLRALRPDVAPVDAATAPLLTQDH</sequence>
<evidence type="ECO:0000256" key="3">
    <source>
        <dbReference type="ARBA" id="ARBA00022598"/>
    </source>
</evidence>
<evidence type="ECO:0000313" key="6">
    <source>
        <dbReference type="EMBL" id="AQP49445.1"/>
    </source>
</evidence>
<dbReference type="SUPFAM" id="SSF56091">
    <property type="entry name" value="DNA ligase/mRNA capping enzyme, catalytic domain"/>
    <property type="match status" value="1"/>
</dbReference>
<dbReference type="Gene3D" id="3.30.1490.70">
    <property type="match status" value="1"/>
</dbReference>
<evidence type="ECO:0000256" key="2">
    <source>
        <dbReference type="ARBA" id="ARBA00012727"/>
    </source>
</evidence>
<dbReference type="Pfam" id="PF01068">
    <property type="entry name" value="DNA_ligase_A_M"/>
    <property type="match status" value="1"/>
</dbReference>
<dbReference type="InterPro" id="IPR050191">
    <property type="entry name" value="ATP-dep_DNA_ligase"/>
</dbReference>
<dbReference type="Gene3D" id="2.40.50.140">
    <property type="entry name" value="Nucleic acid-binding proteins"/>
    <property type="match status" value="1"/>
</dbReference>
<dbReference type="KEGG" id="tes:BW730_17345"/>
<dbReference type="CDD" id="cd07906">
    <property type="entry name" value="Adenylation_DNA_ligase_LigD_LigC"/>
    <property type="match status" value="1"/>
</dbReference>
<dbReference type="OrthoDB" id="9802472at2"/>
<dbReference type="PANTHER" id="PTHR45674">
    <property type="entry name" value="DNA LIGASE 1/3 FAMILY MEMBER"/>
    <property type="match status" value="1"/>
</dbReference>
<dbReference type="PROSITE" id="PS50160">
    <property type="entry name" value="DNA_LIGASE_A3"/>
    <property type="match status" value="1"/>
</dbReference>
<dbReference type="GO" id="GO:0003910">
    <property type="term" value="F:DNA ligase (ATP) activity"/>
    <property type="evidence" value="ECO:0007669"/>
    <property type="project" value="UniProtKB-EC"/>
</dbReference>
<organism evidence="6 7">
    <name type="scientific">Tessaracoccus aquimaris</name>
    <dbReference type="NCBI Taxonomy" id="1332264"/>
    <lineage>
        <taxon>Bacteria</taxon>
        <taxon>Bacillati</taxon>
        <taxon>Actinomycetota</taxon>
        <taxon>Actinomycetes</taxon>
        <taxon>Propionibacteriales</taxon>
        <taxon>Propionibacteriaceae</taxon>
        <taxon>Tessaracoccus</taxon>
    </lineage>
</organism>
<dbReference type="Gene3D" id="3.30.470.30">
    <property type="entry name" value="DNA ligase/mRNA capping enzyme"/>
    <property type="match status" value="1"/>
</dbReference>
<keyword evidence="7" id="KW-1185">Reference proteome</keyword>
<dbReference type="CDD" id="cd07971">
    <property type="entry name" value="OBF_DNA_ligase_LigD"/>
    <property type="match status" value="1"/>
</dbReference>
<dbReference type="EC" id="6.5.1.1" evidence="2"/>
<dbReference type="Proteomes" id="UP000188145">
    <property type="component" value="Chromosome"/>
</dbReference>
<dbReference type="RefSeq" id="WP_158522719.1">
    <property type="nucleotide sequence ID" value="NZ_CP019606.1"/>
</dbReference>
<evidence type="ECO:0000259" key="5">
    <source>
        <dbReference type="PROSITE" id="PS50160"/>
    </source>
</evidence>
<protein>
    <recommendedName>
        <fullName evidence="2">DNA ligase (ATP)</fullName>
        <ecNumber evidence="2">6.5.1.1</ecNumber>
    </recommendedName>
</protein>
<feature type="domain" description="ATP-dependent DNA ligase family profile" evidence="5">
    <location>
        <begin position="113"/>
        <end position="192"/>
    </location>
</feature>
<dbReference type="GO" id="GO:0006281">
    <property type="term" value="P:DNA repair"/>
    <property type="evidence" value="ECO:0007669"/>
    <property type="project" value="InterPro"/>
</dbReference>
<evidence type="ECO:0000313" key="7">
    <source>
        <dbReference type="Proteomes" id="UP000188145"/>
    </source>
</evidence>
<dbReference type="InterPro" id="IPR012310">
    <property type="entry name" value="DNA_ligase_ATP-dep_cent"/>
</dbReference>
<gene>
    <name evidence="6" type="ORF">BW730_17345</name>
</gene>
<accession>A0A1Q2CTP0</accession>
<proteinExistence type="inferred from homology"/>
<dbReference type="InterPro" id="IPR012309">
    <property type="entry name" value="DNA_ligase_ATP-dep_C"/>
</dbReference>
<dbReference type="STRING" id="1332264.BW730_17345"/>
<dbReference type="GO" id="GO:0006310">
    <property type="term" value="P:DNA recombination"/>
    <property type="evidence" value="ECO:0007669"/>
    <property type="project" value="InterPro"/>
</dbReference>
<comment type="catalytic activity">
    <reaction evidence="4">
        <text>ATP + (deoxyribonucleotide)n-3'-hydroxyl + 5'-phospho-(deoxyribonucleotide)m = (deoxyribonucleotide)n+m + AMP + diphosphate.</text>
        <dbReference type="EC" id="6.5.1.1"/>
    </reaction>
</comment>
<name>A0A1Q2CTP0_9ACTN</name>
<dbReference type="EMBL" id="CP019606">
    <property type="protein sequence ID" value="AQP49445.1"/>
    <property type="molecule type" value="Genomic_DNA"/>
</dbReference>
<keyword evidence="3" id="KW-0436">Ligase</keyword>
<dbReference type="SUPFAM" id="SSF50249">
    <property type="entry name" value="Nucleic acid-binding proteins"/>
    <property type="match status" value="1"/>
</dbReference>
<dbReference type="GO" id="GO:0005524">
    <property type="term" value="F:ATP binding"/>
    <property type="evidence" value="ECO:0007669"/>
    <property type="project" value="InterPro"/>
</dbReference>
<evidence type="ECO:0000256" key="4">
    <source>
        <dbReference type="ARBA" id="ARBA00034003"/>
    </source>
</evidence>
<reference evidence="7" key="1">
    <citation type="submission" date="2017-02" db="EMBL/GenBank/DDBJ databases">
        <title>Tessaracoccus aquaemaris sp. nov., isolated from the intestine of a Korean rockfish, Sebastes schlegelii, in a marine aquaculture pond.</title>
        <authorList>
            <person name="Tak E.J."/>
            <person name="Bae J.-W."/>
        </authorList>
    </citation>
    <scope>NUCLEOTIDE SEQUENCE [LARGE SCALE GENOMIC DNA]</scope>
    <source>
        <strain evidence="7">NSG39</strain>
    </source>
</reference>
<evidence type="ECO:0000256" key="1">
    <source>
        <dbReference type="ARBA" id="ARBA00007572"/>
    </source>
</evidence>
<dbReference type="AlphaFoldDB" id="A0A1Q2CTP0"/>
<dbReference type="InterPro" id="IPR012340">
    <property type="entry name" value="NA-bd_OB-fold"/>
</dbReference>